<organism evidence="2 3">
    <name type="scientific">Bacillus chungangensis</name>
    <dbReference type="NCBI Taxonomy" id="587633"/>
    <lineage>
        <taxon>Bacteria</taxon>
        <taxon>Bacillati</taxon>
        <taxon>Bacillota</taxon>
        <taxon>Bacilli</taxon>
        <taxon>Bacillales</taxon>
        <taxon>Bacillaceae</taxon>
        <taxon>Bacillus</taxon>
    </lineage>
</organism>
<dbReference type="Pfam" id="PF00078">
    <property type="entry name" value="RVT_1"/>
    <property type="match status" value="1"/>
</dbReference>
<keyword evidence="3" id="KW-1185">Reference proteome</keyword>
<accession>A0ABT9WV24</accession>
<dbReference type="InterPro" id="IPR041026">
    <property type="entry name" value="HEPN_AbiA_CTD"/>
</dbReference>
<gene>
    <name evidence="2" type="ORF">J2S08_003027</name>
</gene>
<name>A0ABT9WV24_9BACI</name>
<dbReference type="NCBIfam" id="TIGR04499">
    <property type="entry name" value="abortive_AbiA"/>
    <property type="match status" value="1"/>
</dbReference>
<feature type="domain" description="Reverse transcriptase" evidence="1">
    <location>
        <begin position="1"/>
        <end position="317"/>
    </location>
</feature>
<evidence type="ECO:0000259" key="1">
    <source>
        <dbReference type="PROSITE" id="PS50878"/>
    </source>
</evidence>
<dbReference type="EMBL" id="JAUSTT010000019">
    <property type="protein sequence ID" value="MDQ0177148.1"/>
    <property type="molecule type" value="Genomic_DNA"/>
</dbReference>
<dbReference type="PROSITE" id="PS50878">
    <property type="entry name" value="RT_POL"/>
    <property type="match status" value="1"/>
</dbReference>
<dbReference type="InterPro" id="IPR000477">
    <property type="entry name" value="RT_dom"/>
</dbReference>
<dbReference type="InterPro" id="IPR030986">
    <property type="entry name" value="AbiA"/>
</dbReference>
<proteinExistence type="predicted"/>
<comment type="caution">
    <text evidence="2">The sequence shown here is derived from an EMBL/GenBank/DDBJ whole genome shotgun (WGS) entry which is preliminary data.</text>
</comment>
<evidence type="ECO:0000313" key="3">
    <source>
        <dbReference type="Proteomes" id="UP001223586"/>
    </source>
</evidence>
<evidence type="ECO:0000313" key="2">
    <source>
        <dbReference type="EMBL" id="MDQ0177148.1"/>
    </source>
</evidence>
<sequence>MFSIKYDDWRNTCSQIFNQKHGRKRMYLQWYPFTRLSQKEKELLISQEFFNSFIKSGLFLYYSENWIVPNNYIMKGDGNFRNASLVSPIMYLLALTIGKSISNVYVCKRPQGIKVFYAGNFDEDRLYYKKDYDVFFKTINKISQSYQYYIKTDVKDFFPNIDMNKLFDMINNRLSVIANPISQKDLLLYKELLLCLGQGEFPLIENSTVSSYLATVVYLEKPDIKLNHYVENKEKDITEFVMIRYADDLYILFNSNTPQKKLMPIVNRVINFYSSELKKLGLSLNRSKTTWRRISELNEELKKSLYDEQFNGKDFNITDIVDADLLLKFLENIENALLNYSLDVTEYTKIVNNTFFIKQTEYTPQEIFNSLVYEKHQLFNNPQIINKLLLLINFDYSFLKLDTKRFMIMFLKTKDGNLIKAMLAKLFEANRNGVWSIYDTSLAINYLLQRNFEHRDLLKILRNEEQNIHSYYNLYCKCSFFKSIKQSHQNYIRKFGKNAFYFKDDKLFFFYFMYMVELKKKNYLSAFAYFKNFFDRISAHLAFAINNDNAKGKPNYKKYYKEGAFKSLYKNIPSSDIVIRKAHTIRNANPLSHSSAELIDNNNTPKDILTSIEELSLLIKSKISEL</sequence>
<protein>
    <submittedName>
        <fullName evidence="2">AbiA family abortive infection protein</fullName>
    </submittedName>
</protein>
<reference evidence="2 3" key="1">
    <citation type="submission" date="2023-07" db="EMBL/GenBank/DDBJ databases">
        <title>Genomic Encyclopedia of Type Strains, Phase IV (KMG-IV): sequencing the most valuable type-strain genomes for metagenomic binning, comparative biology and taxonomic classification.</title>
        <authorList>
            <person name="Goeker M."/>
        </authorList>
    </citation>
    <scope>NUCLEOTIDE SEQUENCE [LARGE SCALE GENOMIC DNA]</scope>
    <source>
        <strain evidence="2 3">DSM 23837</strain>
    </source>
</reference>
<dbReference type="Pfam" id="PF18732">
    <property type="entry name" value="HEPN_AbiA_CTD"/>
    <property type="match status" value="1"/>
</dbReference>
<dbReference type="Proteomes" id="UP001223586">
    <property type="component" value="Unassembled WGS sequence"/>
</dbReference>
<dbReference type="RefSeq" id="WP_307230896.1">
    <property type="nucleotide sequence ID" value="NZ_JAUSTT010000019.1"/>
</dbReference>